<gene>
    <name evidence="1" type="primary">yidA_20</name>
    <name evidence="1" type="ORF">SDC9_101553</name>
</gene>
<dbReference type="GO" id="GO:0050308">
    <property type="term" value="F:sugar-phosphatase activity"/>
    <property type="evidence" value="ECO:0007669"/>
    <property type="project" value="UniProtKB-EC"/>
</dbReference>
<organism evidence="1">
    <name type="scientific">bioreactor metagenome</name>
    <dbReference type="NCBI Taxonomy" id="1076179"/>
    <lineage>
        <taxon>unclassified sequences</taxon>
        <taxon>metagenomes</taxon>
        <taxon>ecological metagenomes</taxon>
    </lineage>
</organism>
<dbReference type="PANTHER" id="PTHR10000:SF8">
    <property type="entry name" value="HAD SUPERFAMILY HYDROLASE-LIKE, TYPE 3"/>
    <property type="match status" value="1"/>
</dbReference>
<dbReference type="AlphaFoldDB" id="A0A645AV44"/>
<comment type="caution">
    <text evidence="1">The sequence shown here is derived from an EMBL/GenBank/DDBJ whole genome shotgun (WGS) entry which is preliminary data.</text>
</comment>
<evidence type="ECO:0000313" key="1">
    <source>
        <dbReference type="EMBL" id="MPM54773.1"/>
    </source>
</evidence>
<dbReference type="InterPro" id="IPR023214">
    <property type="entry name" value="HAD_sf"/>
</dbReference>
<keyword evidence="1" id="KW-0378">Hydrolase</keyword>
<protein>
    <submittedName>
        <fullName evidence="1">Sugar phosphatase YidA</fullName>
        <ecNumber evidence="1">3.1.3.23</ecNumber>
    </submittedName>
</protein>
<dbReference type="Gene3D" id="3.30.1240.10">
    <property type="match status" value="1"/>
</dbReference>
<name>A0A645AV44_9ZZZZ</name>
<reference evidence="1" key="1">
    <citation type="submission" date="2019-08" db="EMBL/GenBank/DDBJ databases">
        <authorList>
            <person name="Kucharzyk K."/>
            <person name="Murdoch R.W."/>
            <person name="Higgins S."/>
            <person name="Loffler F."/>
        </authorList>
    </citation>
    <scope>NUCLEOTIDE SEQUENCE</scope>
</reference>
<dbReference type="GO" id="GO:0005829">
    <property type="term" value="C:cytosol"/>
    <property type="evidence" value="ECO:0007669"/>
    <property type="project" value="TreeGrafter"/>
</dbReference>
<dbReference type="EMBL" id="VSSQ01014958">
    <property type="protein sequence ID" value="MPM54773.1"/>
    <property type="molecule type" value="Genomic_DNA"/>
</dbReference>
<proteinExistence type="predicted"/>
<dbReference type="GO" id="GO:0000287">
    <property type="term" value="F:magnesium ion binding"/>
    <property type="evidence" value="ECO:0007669"/>
    <property type="project" value="TreeGrafter"/>
</dbReference>
<dbReference type="EC" id="3.1.3.23" evidence="1"/>
<dbReference type="InterPro" id="IPR036412">
    <property type="entry name" value="HAD-like_sf"/>
</dbReference>
<dbReference type="SUPFAM" id="SSF56784">
    <property type="entry name" value="HAD-like"/>
    <property type="match status" value="1"/>
</dbReference>
<dbReference type="NCBIfam" id="TIGR01484">
    <property type="entry name" value="HAD-SF-IIB"/>
    <property type="match status" value="1"/>
</dbReference>
<accession>A0A645AV44</accession>
<dbReference type="Gene3D" id="3.40.50.1000">
    <property type="entry name" value="HAD superfamily/HAD-like"/>
    <property type="match status" value="1"/>
</dbReference>
<sequence length="315" mass="35243">MLKEKEVLVSPMTNEWSPELAKYFSRGELPSFLPEFLLMDLDGTFLDPNKRISQATRRTLQEFWQSPEAKLFRLGICTGRHYANLVNSVLPIFREKRPKDLHIICGGAAIIDSLGNTLVERRLDSDLVKELAQGAEERGAAFGFGQGEVFYCDPKMKEHREKAFPDVTYDLATGLNSWSTSLLVISQLNPEVENFVGSLSQINEIEAKRMIGYSGLPYYDITRAGVNKHTAMLELAELLNIPKEKVAGIGDNLNDLELLQQVSWGIAMANAKPEVQEAAPLILNYSNAEDGVARLIQALQKAYQLQGLPEMERAQ</sequence>
<dbReference type="Pfam" id="PF08282">
    <property type="entry name" value="Hydrolase_3"/>
    <property type="match status" value="1"/>
</dbReference>
<dbReference type="PANTHER" id="PTHR10000">
    <property type="entry name" value="PHOSPHOSERINE PHOSPHATASE"/>
    <property type="match status" value="1"/>
</dbReference>
<dbReference type="PROSITE" id="PS01229">
    <property type="entry name" value="COF_2"/>
    <property type="match status" value="1"/>
</dbReference>
<dbReference type="InterPro" id="IPR006379">
    <property type="entry name" value="HAD-SF_hydro_IIB"/>
</dbReference>